<proteinExistence type="predicted"/>
<dbReference type="InterPro" id="IPR004252">
    <property type="entry name" value="Probable_transposase_24"/>
</dbReference>
<dbReference type="AlphaFoldDB" id="A0AAF0ZV24"/>
<feature type="compositionally biased region" description="Basic and acidic residues" evidence="1">
    <location>
        <begin position="1"/>
        <end position="14"/>
    </location>
</feature>
<gene>
    <name evidence="2" type="ORF">MTR67_043805</name>
</gene>
<protein>
    <submittedName>
        <fullName evidence="2">Uncharacterized protein</fullName>
    </submittedName>
</protein>
<dbReference type="Proteomes" id="UP001234989">
    <property type="component" value="Chromosome 10"/>
</dbReference>
<feature type="region of interest" description="Disordered" evidence="1">
    <location>
        <begin position="248"/>
        <end position="278"/>
    </location>
</feature>
<keyword evidence="3" id="KW-1185">Reference proteome</keyword>
<evidence type="ECO:0000313" key="2">
    <source>
        <dbReference type="EMBL" id="WMV50420.1"/>
    </source>
</evidence>
<organism evidence="2 3">
    <name type="scientific">Solanum verrucosum</name>
    <dbReference type="NCBI Taxonomy" id="315347"/>
    <lineage>
        <taxon>Eukaryota</taxon>
        <taxon>Viridiplantae</taxon>
        <taxon>Streptophyta</taxon>
        <taxon>Embryophyta</taxon>
        <taxon>Tracheophyta</taxon>
        <taxon>Spermatophyta</taxon>
        <taxon>Magnoliopsida</taxon>
        <taxon>eudicotyledons</taxon>
        <taxon>Gunneridae</taxon>
        <taxon>Pentapetalae</taxon>
        <taxon>asterids</taxon>
        <taxon>lamiids</taxon>
        <taxon>Solanales</taxon>
        <taxon>Solanaceae</taxon>
        <taxon>Solanoideae</taxon>
        <taxon>Solaneae</taxon>
        <taxon>Solanum</taxon>
    </lineage>
</organism>
<evidence type="ECO:0000313" key="3">
    <source>
        <dbReference type="Proteomes" id="UP001234989"/>
    </source>
</evidence>
<feature type="compositionally biased region" description="Acidic residues" evidence="1">
    <location>
        <begin position="261"/>
        <end position="278"/>
    </location>
</feature>
<sequence length="278" mass="31555">MSSGDDGDRHREHLGVIQTNKTKKKKSRRPIDPEDIPGSLSSAPERISHDTHLFVVPFDSSSEQSDVMAGTPPLTRWPPARDLKDCVRRLYTQAYHSWSEIPNSIRQAMFNEFKTLCTWESRDKFKAMSEQAKKARGSLKGGSLHTGGAKTVGTITREMKKELGHTPIEPEVFKKTHVKKEANESDLDVWVEERAKRTFYVTENLDSSIQMTPELSTQIWIEKVIGRTHKGGFYGLGSRNDEIKEQVLNLARRHTTSSPAEDTDDDNDEDDDFVDRTP</sequence>
<dbReference type="EMBL" id="CP133621">
    <property type="protein sequence ID" value="WMV50420.1"/>
    <property type="molecule type" value="Genomic_DNA"/>
</dbReference>
<evidence type="ECO:0000256" key="1">
    <source>
        <dbReference type="SAM" id="MobiDB-lite"/>
    </source>
</evidence>
<feature type="region of interest" description="Disordered" evidence="1">
    <location>
        <begin position="1"/>
        <end position="44"/>
    </location>
</feature>
<accession>A0AAF0ZV24</accession>
<reference evidence="2" key="1">
    <citation type="submission" date="2023-08" db="EMBL/GenBank/DDBJ databases">
        <title>A de novo genome assembly of Solanum verrucosum Schlechtendal, a Mexican diploid species geographically isolated from the other diploid A-genome species in potato relatives.</title>
        <authorList>
            <person name="Hosaka K."/>
        </authorList>
    </citation>
    <scope>NUCLEOTIDE SEQUENCE</scope>
    <source>
        <tissue evidence="2">Young leaves</tissue>
    </source>
</reference>
<dbReference type="Pfam" id="PF03004">
    <property type="entry name" value="Transposase_24"/>
    <property type="match status" value="1"/>
</dbReference>
<name>A0AAF0ZV24_SOLVR</name>